<dbReference type="EMBL" id="JARBHB010000003">
    <property type="protein sequence ID" value="KAJ8890990.1"/>
    <property type="molecule type" value="Genomic_DNA"/>
</dbReference>
<dbReference type="Proteomes" id="UP001159363">
    <property type="component" value="Chromosome 3"/>
</dbReference>
<organism evidence="1 2">
    <name type="scientific">Dryococelus australis</name>
    <dbReference type="NCBI Taxonomy" id="614101"/>
    <lineage>
        <taxon>Eukaryota</taxon>
        <taxon>Metazoa</taxon>
        <taxon>Ecdysozoa</taxon>
        <taxon>Arthropoda</taxon>
        <taxon>Hexapoda</taxon>
        <taxon>Insecta</taxon>
        <taxon>Pterygota</taxon>
        <taxon>Neoptera</taxon>
        <taxon>Polyneoptera</taxon>
        <taxon>Phasmatodea</taxon>
        <taxon>Verophasmatodea</taxon>
        <taxon>Anareolatae</taxon>
        <taxon>Phasmatidae</taxon>
        <taxon>Eurycanthinae</taxon>
        <taxon>Dryococelus</taxon>
    </lineage>
</organism>
<sequence length="80" mass="8872">MVVEVDDISIENKDVHVIFYHPAGPSTSSKKIVKDSVWVPFDRILKNLAPRELTTSTGRSHNISNILCDEISVLLNSHSG</sequence>
<name>A0ABQ9I2X0_9NEOP</name>
<gene>
    <name evidence="1" type="ORF">PR048_010499</name>
</gene>
<proteinExistence type="predicted"/>
<keyword evidence="2" id="KW-1185">Reference proteome</keyword>
<evidence type="ECO:0000313" key="1">
    <source>
        <dbReference type="EMBL" id="KAJ8890990.1"/>
    </source>
</evidence>
<evidence type="ECO:0000313" key="2">
    <source>
        <dbReference type="Proteomes" id="UP001159363"/>
    </source>
</evidence>
<comment type="caution">
    <text evidence="1">The sequence shown here is derived from an EMBL/GenBank/DDBJ whole genome shotgun (WGS) entry which is preliminary data.</text>
</comment>
<protein>
    <submittedName>
        <fullName evidence="1">Uncharacterized protein</fullName>
    </submittedName>
</protein>
<accession>A0ABQ9I2X0</accession>
<reference evidence="1 2" key="1">
    <citation type="submission" date="2023-02" db="EMBL/GenBank/DDBJ databases">
        <title>LHISI_Scaffold_Assembly.</title>
        <authorList>
            <person name="Stuart O.P."/>
            <person name="Cleave R."/>
            <person name="Magrath M.J.L."/>
            <person name="Mikheyev A.S."/>
        </authorList>
    </citation>
    <scope>NUCLEOTIDE SEQUENCE [LARGE SCALE GENOMIC DNA]</scope>
    <source>
        <strain evidence="1">Daus_M_001</strain>
        <tissue evidence="1">Leg muscle</tissue>
    </source>
</reference>